<sequence>MTFRGGDVVVSAVDESQFEGVDIALFSAGSEPSKVWGPIAVSAGAVVVDNSSAFRMDPEVPLVVPEINFDSIRPQDKLIANPNCTAIILMMAVFPLTRLGKVRRLVVSTYQSASGAGIAAVRELENQTRALLEGRPPAPEVFPHPIAFNVFSHNSAVDVDGWNGEERKVVQECRKILGNPDLAINVTCVRVPVRRAHTESITIEFEDRAPSEDQVRSALSEFPGVRVVDDRANNRFPMPSEAEGGDDVLVGRIRTDVSHPSAISLLACGDQLRKGAALNAVQIAERVMA</sequence>
<dbReference type="PIRSF" id="PIRSF000148">
    <property type="entry name" value="ASA_dh"/>
    <property type="match status" value="1"/>
</dbReference>
<dbReference type="InterPro" id="IPR000534">
    <property type="entry name" value="Semialdehyde_DH_NAD-bd"/>
</dbReference>
<keyword evidence="10" id="KW-0486">Methionine biosynthesis</keyword>
<keyword evidence="9" id="KW-0457">Lysine biosynthesis</keyword>
<accession>A0A809RCA8</accession>
<reference evidence="15" key="1">
    <citation type="journal article" name="DNA Res.">
        <title>The physiological potential of anammox bacteria as revealed by their core genome structure.</title>
        <authorList>
            <person name="Okubo T."/>
            <person name="Toyoda A."/>
            <person name="Fukuhara K."/>
            <person name="Uchiyama I."/>
            <person name="Harigaya Y."/>
            <person name="Kuroiwa M."/>
            <person name="Suzuki T."/>
            <person name="Murakami Y."/>
            <person name="Suwa Y."/>
            <person name="Takami H."/>
        </authorList>
    </citation>
    <scope>NUCLEOTIDE SEQUENCE</scope>
    <source>
        <strain evidence="15">317325-2</strain>
    </source>
</reference>
<evidence type="ECO:0000256" key="7">
    <source>
        <dbReference type="ARBA" id="ARBA00022915"/>
    </source>
</evidence>
<proteinExistence type="inferred from homology"/>
<dbReference type="Gene3D" id="3.40.50.720">
    <property type="entry name" value="NAD(P)-binding Rossmann-like Domain"/>
    <property type="match status" value="1"/>
</dbReference>
<dbReference type="EMBL" id="AP021858">
    <property type="protein sequence ID" value="BBO24278.1"/>
    <property type="molecule type" value="Genomic_DNA"/>
</dbReference>
<dbReference type="Pfam" id="PF01118">
    <property type="entry name" value="Semialdhyde_dh"/>
    <property type="match status" value="1"/>
</dbReference>
<dbReference type="Gene3D" id="3.30.360.10">
    <property type="entry name" value="Dihydrodipicolinate Reductase, domain 2"/>
    <property type="match status" value="1"/>
</dbReference>
<comment type="subunit">
    <text evidence="2">Homodimer.</text>
</comment>
<comment type="catalytic activity">
    <reaction evidence="11">
        <text>L-aspartate 4-semialdehyde + phosphate + NADP(+) = 4-phospho-L-aspartate + NADPH + H(+)</text>
        <dbReference type="Rhea" id="RHEA:24284"/>
        <dbReference type="ChEBI" id="CHEBI:15378"/>
        <dbReference type="ChEBI" id="CHEBI:43474"/>
        <dbReference type="ChEBI" id="CHEBI:57535"/>
        <dbReference type="ChEBI" id="CHEBI:57783"/>
        <dbReference type="ChEBI" id="CHEBI:58349"/>
        <dbReference type="ChEBI" id="CHEBI:537519"/>
        <dbReference type="EC" id="1.2.1.11"/>
    </reaction>
</comment>
<dbReference type="InterPro" id="IPR012280">
    <property type="entry name" value="Semialdhyde_DH_dimer_dom"/>
</dbReference>
<dbReference type="GO" id="GO:0019877">
    <property type="term" value="P:diaminopimelate biosynthetic process"/>
    <property type="evidence" value="ECO:0007669"/>
    <property type="project" value="UniProtKB-KW"/>
</dbReference>
<dbReference type="KEGG" id="npy:NPRO_18730"/>
<feature type="active site" description="Acyl-thioester intermediate" evidence="13">
    <location>
        <position position="84"/>
    </location>
</feature>
<keyword evidence="6" id="KW-0521">NADP</keyword>
<dbReference type="GO" id="GO:0046983">
    <property type="term" value="F:protein dimerization activity"/>
    <property type="evidence" value="ECO:0007669"/>
    <property type="project" value="InterPro"/>
</dbReference>
<dbReference type="EC" id="1.2.1.11" evidence="3 12"/>
<dbReference type="InterPro" id="IPR005986">
    <property type="entry name" value="Asp_semialdehyde_DH_beta"/>
</dbReference>
<organism evidence="15 16">
    <name type="scientific">Candidatus Nitrosymbiomonas proteolyticus</name>
    <dbReference type="NCBI Taxonomy" id="2608984"/>
    <lineage>
        <taxon>Bacteria</taxon>
        <taxon>Bacillati</taxon>
        <taxon>Armatimonadota</taxon>
        <taxon>Armatimonadota incertae sedis</taxon>
        <taxon>Candidatus Nitrosymbiomonas</taxon>
    </lineage>
</organism>
<feature type="domain" description="Semialdehyde dehydrogenase NAD-binding" evidence="14">
    <location>
        <begin position="1"/>
        <end position="75"/>
    </location>
</feature>
<evidence type="ECO:0000259" key="14">
    <source>
        <dbReference type="SMART" id="SM00859"/>
    </source>
</evidence>
<dbReference type="GO" id="GO:0009097">
    <property type="term" value="P:isoleucine biosynthetic process"/>
    <property type="evidence" value="ECO:0007669"/>
    <property type="project" value="UniProtKB-UniRule"/>
</dbReference>
<evidence type="ECO:0000256" key="3">
    <source>
        <dbReference type="ARBA" id="ARBA00013120"/>
    </source>
</evidence>
<keyword evidence="8" id="KW-0560">Oxidoreductase</keyword>
<evidence type="ECO:0000256" key="12">
    <source>
        <dbReference type="NCBIfam" id="TIGR01296"/>
    </source>
</evidence>
<dbReference type="InterPro" id="IPR036291">
    <property type="entry name" value="NAD(P)-bd_dom_sf"/>
</dbReference>
<dbReference type="NCBIfam" id="TIGR01296">
    <property type="entry name" value="asd_B"/>
    <property type="match status" value="1"/>
</dbReference>
<dbReference type="GO" id="GO:0004073">
    <property type="term" value="F:aspartate-semialdehyde dehydrogenase activity"/>
    <property type="evidence" value="ECO:0007669"/>
    <property type="project" value="UniProtKB-UniRule"/>
</dbReference>
<dbReference type="AlphaFoldDB" id="A0A809RCA8"/>
<dbReference type="SUPFAM" id="SSF55347">
    <property type="entry name" value="Glyceraldehyde-3-phosphate dehydrogenase-like, C-terminal domain"/>
    <property type="match status" value="1"/>
</dbReference>
<dbReference type="PANTHER" id="PTHR46278">
    <property type="entry name" value="DEHYDROGENASE, PUTATIVE-RELATED"/>
    <property type="match status" value="1"/>
</dbReference>
<dbReference type="PANTHER" id="PTHR46278:SF2">
    <property type="entry name" value="ASPARTATE-SEMIALDEHYDE DEHYDROGENASE"/>
    <property type="match status" value="1"/>
</dbReference>
<evidence type="ECO:0000256" key="2">
    <source>
        <dbReference type="ARBA" id="ARBA00011738"/>
    </source>
</evidence>
<evidence type="ECO:0000256" key="5">
    <source>
        <dbReference type="ARBA" id="ARBA00022697"/>
    </source>
</evidence>
<evidence type="ECO:0000256" key="4">
    <source>
        <dbReference type="ARBA" id="ARBA00022605"/>
    </source>
</evidence>
<evidence type="ECO:0000256" key="10">
    <source>
        <dbReference type="ARBA" id="ARBA00023167"/>
    </source>
</evidence>
<evidence type="ECO:0000313" key="15">
    <source>
        <dbReference type="EMBL" id="BBO24278.1"/>
    </source>
</evidence>
<feature type="active site" description="Proton acceptor" evidence="13">
    <location>
        <position position="197"/>
    </location>
</feature>
<dbReference type="GO" id="GO:0050661">
    <property type="term" value="F:NADP binding"/>
    <property type="evidence" value="ECO:0007669"/>
    <property type="project" value="InterPro"/>
</dbReference>
<dbReference type="GO" id="GO:0009089">
    <property type="term" value="P:lysine biosynthetic process via diaminopimelate"/>
    <property type="evidence" value="ECO:0007669"/>
    <property type="project" value="UniProtKB-UniRule"/>
</dbReference>
<dbReference type="SMART" id="SM00859">
    <property type="entry name" value="Semialdhyde_dh"/>
    <property type="match status" value="1"/>
</dbReference>
<evidence type="ECO:0000256" key="9">
    <source>
        <dbReference type="ARBA" id="ARBA00023154"/>
    </source>
</evidence>
<dbReference type="NCBIfam" id="NF011456">
    <property type="entry name" value="PRK14874.1"/>
    <property type="match status" value="1"/>
</dbReference>
<evidence type="ECO:0000313" key="16">
    <source>
        <dbReference type="Proteomes" id="UP000662873"/>
    </source>
</evidence>
<evidence type="ECO:0000256" key="1">
    <source>
        <dbReference type="ARBA" id="ARBA00010584"/>
    </source>
</evidence>
<keyword evidence="4" id="KW-0028">Amino-acid biosynthesis</keyword>
<evidence type="ECO:0000256" key="13">
    <source>
        <dbReference type="PIRSR" id="PIRSR000148-1"/>
    </source>
</evidence>
<dbReference type="CDD" id="cd18131">
    <property type="entry name" value="ASADH_C_bac_euk_like"/>
    <property type="match status" value="1"/>
</dbReference>
<evidence type="ECO:0000256" key="6">
    <source>
        <dbReference type="ARBA" id="ARBA00022857"/>
    </source>
</evidence>
<keyword evidence="5" id="KW-0791">Threonine biosynthesis</keyword>
<evidence type="ECO:0000256" key="11">
    <source>
        <dbReference type="ARBA" id="ARBA00047891"/>
    </source>
</evidence>
<keyword evidence="7" id="KW-0220">Diaminopimelate biosynthesis</keyword>
<evidence type="ECO:0000256" key="8">
    <source>
        <dbReference type="ARBA" id="ARBA00023002"/>
    </source>
</evidence>
<dbReference type="Pfam" id="PF02774">
    <property type="entry name" value="Semialdhyde_dhC"/>
    <property type="match status" value="1"/>
</dbReference>
<dbReference type="Proteomes" id="UP000662873">
    <property type="component" value="Chromosome"/>
</dbReference>
<name>A0A809RCA8_9BACT</name>
<gene>
    <name evidence="15" type="ORF">NPRO_18730</name>
</gene>
<dbReference type="GO" id="GO:0051287">
    <property type="term" value="F:NAD binding"/>
    <property type="evidence" value="ECO:0007669"/>
    <property type="project" value="InterPro"/>
</dbReference>
<dbReference type="GO" id="GO:0009086">
    <property type="term" value="P:methionine biosynthetic process"/>
    <property type="evidence" value="ECO:0007669"/>
    <property type="project" value="UniProtKB-UniRule"/>
</dbReference>
<protein>
    <recommendedName>
        <fullName evidence="3 12">Aspartate-semialdehyde dehydrogenase</fullName>
        <ecNumber evidence="3 12">1.2.1.11</ecNumber>
    </recommendedName>
</protein>
<comment type="similarity">
    <text evidence="1">Belongs to the aspartate-semialdehyde dehydrogenase family.</text>
</comment>
<dbReference type="GO" id="GO:0009088">
    <property type="term" value="P:threonine biosynthetic process"/>
    <property type="evidence" value="ECO:0007669"/>
    <property type="project" value="UniProtKB-UniRule"/>
</dbReference>
<dbReference type="SUPFAM" id="SSF51735">
    <property type="entry name" value="NAD(P)-binding Rossmann-fold domains"/>
    <property type="match status" value="1"/>
</dbReference>